<dbReference type="KEGG" id="sgr:SGR_3780"/>
<name>B1VQV8_STRGG</name>
<gene>
    <name evidence="2" type="ordered locus">SGR_3780</name>
</gene>
<proteinExistence type="predicted"/>
<evidence type="ECO:0000313" key="3">
    <source>
        <dbReference type="Proteomes" id="UP000001685"/>
    </source>
</evidence>
<feature type="region of interest" description="Disordered" evidence="1">
    <location>
        <begin position="1"/>
        <end position="21"/>
    </location>
</feature>
<dbReference type="AlphaFoldDB" id="B1VQV8"/>
<protein>
    <submittedName>
        <fullName evidence="2">Uncharacterized protein</fullName>
    </submittedName>
</protein>
<evidence type="ECO:0000313" key="2">
    <source>
        <dbReference type="EMBL" id="BAG20609.1"/>
    </source>
</evidence>
<dbReference type="HOGENOM" id="CLU_2060084_0_0_11"/>
<accession>B1VQV8</accession>
<sequence length="119" mass="12018">MIRRPSAVQRGAAAPADVPPAVPEPPELLVAPAARVVPVPLPVEPAVPVSAVSSAVFGDPASFGAVAATVAESLAAEPSDRVPVPSSPQAVSVRARAAVVAAARTVVRARKVRMEIPPR</sequence>
<organism evidence="2 3">
    <name type="scientific">Streptomyces griseus subsp. griseus (strain JCM 4626 / CBS 651.72 / NBRC 13350 / KCC S-0626 / ISP 5235)</name>
    <dbReference type="NCBI Taxonomy" id="455632"/>
    <lineage>
        <taxon>Bacteria</taxon>
        <taxon>Bacillati</taxon>
        <taxon>Actinomycetota</taxon>
        <taxon>Actinomycetes</taxon>
        <taxon>Kitasatosporales</taxon>
        <taxon>Streptomycetaceae</taxon>
        <taxon>Streptomyces</taxon>
    </lineage>
</organism>
<reference evidence="3" key="1">
    <citation type="journal article" date="2008" name="J. Bacteriol.">
        <title>Genome sequence of the streptomycin-producing microorganism Streptomyces griseus IFO 13350.</title>
        <authorList>
            <person name="Ohnishi Y."/>
            <person name="Ishikawa J."/>
            <person name="Hara H."/>
            <person name="Suzuki H."/>
            <person name="Ikenoya M."/>
            <person name="Ikeda H."/>
            <person name="Yamashita A."/>
            <person name="Hattori M."/>
            <person name="Horinouchi S."/>
        </authorList>
    </citation>
    <scope>NUCLEOTIDE SEQUENCE [LARGE SCALE GENOMIC DNA]</scope>
    <source>
        <strain evidence="3">JCM 4626 / NBRC 13350</strain>
    </source>
</reference>
<evidence type="ECO:0000256" key="1">
    <source>
        <dbReference type="SAM" id="MobiDB-lite"/>
    </source>
</evidence>
<dbReference type="Proteomes" id="UP000001685">
    <property type="component" value="Chromosome"/>
</dbReference>
<dbReference type="EMBL" id="AP009493">
    <property type="protein sequence ID" value="BAG20609.1"/>
    <property type="molecule type" value="Genomic_DNA"/>
</dbReference>